<accession>A0A0D0N1V7</accession>
<gene>
    <name evidence="2" type="ORF">RT97_05545</name>
</gene>
<name>A0A0D0N1V7_VARPD</name>
<evidence type="ECO:0000313" key="2">
    <source>
        <dbReference type="EMBL" id="KIQ35345.1"/>
    </source>
</evidence>
<dbReference type="CDD" id="cd00093">
    <property type="entry name" value="HTH_XRE"/>
    <property type="match status" value="1"/>
</dbReference>
<evidence type="ECO:0000313" key="3">
    <source>
        <dbReference type="Proteomes" id="UP000032067"/>
    </source>
</evidence>
<proteinExistence type="predicted"/>
<feature type="domain" description="HTH cro/C1-type" evidence="1">
    <location>
        <begin position="18"/>
        <end position="73"/>
    </location>
</feature>
<dbReference type="EMBL" id="JXQQ01000010">
    <property type="protein sequence ID" value="KIQ35345.1"/>
    <property type="molecule type" value="Genomic_DNA"/>
</dbReference>
<sequence length="93" mass="10746">MWRMKDKIRLPVELGQAIQRERKDRRLKATDIASRSGRARNVLYRLERGEDITLASLFDILSAMDLTIRLERLGMPTLEEVTARFGKVDDDAS</sequence>
<dbReference type="AlphaFoldDB" id="A0A0D0N1V7"/>
<dbReference type="Proteomes" id="UP000032067">
    <property type="component" value="Unassembled WGS sequence"/>
</dbReference>
<dbReference type="InterPro" id="IPR010982">
    <property type="entry name" value="Lambda_DNA-bd_dom_sf"/>
</dbReference>
<reference evidence="2 3" key="1">
    <citation type="submission" date="2014-12" db="EMBL/GenBank/DDBJ databases">
        <title>16Stimator: statistical estimation of ribosomal gene copy numbers from draft genome assemblies.</title>
        <authorList>
            <person name="Perisin M.A."/>
            <person name="Vetter M."/>
            <person name="Gilbert J.A."/>
            <person name="Bergelson J."/>
        </authorList>
    </citation>
    <scope>NUCLEOTIDE SEQUENCE [LARGE SCALE GENOMIC DNA]</scope>
    <source>
        <strain evidence="2 3">MEDvA23</strain>
    </source>
</reference>
<dbReference type="InterPro" id="IPR001387">
    <property type="entry name" value="Cro/C1-type_HTH"/>
</dbReference>
<dbReference type="GO" id="GO:0003677">
    <property type="term" value="F:DNA binding"/>
    <property type="evidence" value="ECO:0007669"/>
    <property type="project" value="InterPro"/>
</dbReference>
<protein>
    <submittedName>
        <fullName evidence="2">XRE family transcriptional regulator</fullName>
    </submittedName>
</protein>
<dbReference type="SUPFAM" id="SSF47413">
    <property type="entry name" value="lambda repressor-like DNA-binding domains"/>
    <property type="match status" value="1"/>
</dbReference>
<dbReference type="OrthoDB" id="8908239at2"/>
<organism evidence="2 3">
    <name type="scientific">Variovorax paradoxus</name>
    <dbReference type="NCBI Taxonomy" id="34073"/>
    <lineage>
        <taxon>Bacteria</taxon>
        <taxon>Pseudomonadati</taxon>
        <taxon>Pseudomonadota</taxon>
        <taxon>Betaproteobacteria</taxon>
        <taxon>Burkholderiales</taxon>
        <taxon>Comamonadaceae</taxon>
        <taxon>Variovorax</taxon>
    </lineage>
</organism>
<comment type="caution">
    <text evidence="2">The sequence shown here is derived from an EMBL/GenBank/DDBJ whole genome shotgun (WGS) entry which is preliminary data.</text>
</comment>
<evidence type="ECO:0000259" key="1">
    <source>
        <dbReference type="PROSITE" id="PS50943"/>
    </source>
</evidence>
<dbReference type="PROSITE" id="PS50943">
    <property type="entry name" value="HTH_CROC1"/>
    <property type="match status" value="1"/>
</dbReference>
<dbReference type="Gene3D" id="1.10.260.40">
    <property type="entry name" value="lambda repressor-like DNA-binding domains"/>
    <property type="match status" value="1"/>
</dbReference>